<keyword evidence="3" id="KW-1185">Reference proteome</keyword>
<accession>A0ABV5RKL7</accession>
<comment type="caution">
    <text evidence="2">The sequence shown here is derived from an EMBL/GenBank/DDBJ whole genome shotgun (WGS) entry which is preliminary data.</text>
</comment>
<name>A0ABV5RKL7_9ACTN</name>
<feature type="region of interest" description="Disordered" evidence="1">
    <location>
        <begin position="39"/>
        <end position="80"/>
    </location>
</feature>
<reference evidence="2 3" key="1">
    <citation type="submission" date="2024-09" db="EMBL/GenBank/DDBJ databases">
        <authorList>
            <person name="Sun Q."/>
            <person name="Mori K."/>
        </authorList>
    </citation>
    <scope>NUCLEOTIDE SEQUENCE [LARGE SCALE GENOMIC DNA]</scope>
    <source>
        <strain evidence="2 3">JCM 3331</strain>
    </source>
</reference>
<protein>
    <submittedName>
        <fullName evidence="2">Uncharacterized protein</fullName>
    </submittedName>
</protein>
<dbReference type="RefSeq" id="WP_345516335.1">
    <property type="nucleotide sequence ID" value="NZ_BAAAXD010000036.1"/>
</dbReference>
<organism evidence="2 3">
    <name type="scientific">Streptomyces yanii</name>
    <dbReference type="NCBI Taxonomy" id="78510"/>
    <lineage>
        <taxon>Bacteria</taxon>
        <taxon>Bacillati</taxon>
        <taxon>Actinomycetota</taxon>
        <taxon>Actinomycetes</taxon>
        <taxon>Kitasatosporales</taxon>
        <taxon>Streptomycetaceae</taxon>
        <taxon>Streptomyces</taxon>
    </lineage>
</organism>
<evidence type="ECO:0000256" key="1">
    <source>
        <dbReference type="SAM" id="MobiDB-lite"/>
    </source>
</evidence>
<evidence type="ECO:0000313" key="3">
    <source>
        <dbReference type="Proteomes" id="UP001589710"/>
    </source>
</evidence>
<sequence length="111" mass="12452">MAEPSSRVYRSPKPLATEHGGEWKPVHFEFDREELLRRPAVRNNGPESGVISPETVARIDEHSDSPEGEGEELPHCRAGSRRPCRLPEIAYWKTHQPGTDPHARRLLGAPA</sequence>
<proteinExistence type="predicted"/>
<gene>
    <name evidence="2" type="ORF">ACFFTL_40670</name>
</gene>
<dbReference type="EMBL" id="JBHMCG010000175">
    <property type="protein sequence ID" value="MFB9578414.1"/>
    <property type="molecule type" value="Genomic_DNA"/>
</dbReference>
<feature type="region of interest" description="Disordered" evidence="1">
    <location>
        <begin position="1"/>
        <end position="21"/>
    </location>
</feature>
<dbReference type="Proteomes" id="UP001589710">
    <property type="component" value="Unassembled WGS sequence"/>
</dbReference>
<evidence type="ECO:0000313" key="2">
    <source>
        <dbReference type="EMBL" id="MFB9578414.1"/>
    </source>
</evidence>